<dbReference type="GO" id="GO:0016757">
    <property type="term" value="F:glycosyltransferase activity"/>
    <property type="evidence" value="ECO:0007669"/>
    <property type="project" value="UniProtKB-KW"/>
</dbReference>
<dbReference type="SUPFAM" id="SSF53448">
    <property type="entry name" value="Nucleotide-diphospho-sugar transferases"/>
    <property type="match status" value="1"/>
</dbReference>
<dbReference type="EMBL" id="AZGF01000027">
    <property type="protein sequence ID" value="KRM10575.1"/>
    <property type="molecule type" value="Genomic_DNA"/>
</dbReference>
<evidence type="ECO:0000256" key="3">
    <source>
        <dbReference type="ARBA" id="ARBA00022723"/>
    </source>
</evidence>
<dbReference type="PATRIC" id="fig|1423807.3.peg.1198"/>
<organism evidence="4 5">
    <name type="scientific">Paucilactobacillus suebicus DSM 5007 = KCTC 3549</name>
    <dbReference type="NCBI Taxonomy" id="1423807"/>
    <lineage>
        <taxon>Bacteria</taxon>
        <taxon>Bacillati</taxon>
        <taxon>Bacillota</taxon>
        <taxon>Bacilli</taxon>
        <taxon>Lactobacillales</taxon>
        <taxon>Lactobacillaceae</taxon>
        <taxon>Paucilactobacillus</taxon>
    </lineage>
</organism>
<dbReference type="Gene3D" id="3.90.550.10">
    <property type="entry name" value="Spore Coat Polysaccharide Biosynthesis Protein SpsA, Chain A"/>
    <property type="match status" value="1"/>
</dbReference>
<comment type="caution">
    <text evidence="4">The sequence shown here is derived from an EMBL/GenBank/DDBJ whole genome shotgun (WGS) entry which is preliminary data.</text>
</comment>
<evidence type="ECO:0000313" key="4">
    <source>
        <dbReference type="EMBL" id="KRM10575.1"/>
    </source>
</evidence>
<evidence type="ECO:0000313" key="5">
    <source>
        <dbReference type="Proteomes" id="UP000051820"/>
    </source>
</evidence>
<dbReference type="InterPro" id="IPR050748">
    <property type="entry name" value="Glycosyltrans_8_dom-fam"/>
</dbReference>
<dbReference type="InterPro" id="IPR029044">
    <property type="entry name" value="Nucleotide-diphossugar_trans"/>
</dbReference>
<keyword evidence="1" id="KW-0328">Glycosyltransferase</keyword>
<dbReference type="STRING" id="1423807.FD16_GL001177"/>
<name>A0A0R1VZ15_9LACO</name>
<keyword evidence="3" id="KW-0479">Metal-binding</keyword>
<reference evidence="4 5" key="1">
    <citation type="journal article" date="2015" name="Genome Announc.">
        <title>Expanding the biotechnology potential of lactobacilli through comparative genomics of 213 strains and associated genera.</title>
        <authorList>
            <person name="Sun Z."/>
            <person name="Harris H.M."/>
            <person name="McCann A."/>
            <person name="Guo C."/>
            <person name="Argimon S."/>
            <person name="Zhang W."/>
            <person name="Yang X."/>
            <person name="Jeffery I.B."/>
            <person name="Cooney J.C."/>
            <person name="Kagawa T.F."/>
            <person name="Liu W."/>
            <person name="Song Y."/>
            <person name="Salvetti E."/>
            <person name="Wrobel A."/>
            <person name="Rasinkangas P."/>
            <person name="Parkhill J."/>
            <person name="Rea M.C."/>
            <person name="O'Sullivan O."/>
            <person name="Ritari J."/>
            <person name="Douillard F.P."/>
            <person name="Paul Ross R."/>
            <person name="Yang R."/>
            <person name="Briner A.E."/>
            <person name="Felis G.E."/>
            <person name="de Vos W.M."/>
            <person name="Barrangou R."/>
            <person name="Klaenhammer T.R."/>
            <person name="Caufield P.W."/>
            <person name="Cui Y."/>
            <person name="Zhang H."/>
            <person name="O'Toole P.W."/>
        </authorList>
    </citation>
    <scope>NUCLEOTIDE SEQUENCE [LARGE SCALE GENOMIC DNA]</scope>
    <source>
        <strain evidence="4 5">DSM 5007</strain>
    </source>
</reference>
<keyword evidence="2 4" id="KW-0808">Transferase</keyword>
<accession>A0A0R1VZ15</accession>
<dbReference type="Pfam" id="PF01501">
    <property type="entry name" value="Glyco_transf_8"/>
    <property type="match status" value="1"/>
</dbReference>
<dbReference type="GO" id="GO:0046872">
    <property type="term" value="F:metal ion binding"/>
    <property type="evidence" value="ECO:0007669"/>
    <property type="project" value="UniProtKB-KW"/>
</dbReference>
<dbReference type="RefSeq" id="WP_010623122.1">
    <property type="nucleotide sequence ID" value="NZ_AZGF01000027.1"/>
</dbReference>
<dbReference type="InterPro" id="IPR002495">
    <property type="entry name" value="Glyco_trans_8"/>
</dbReference>
<keyword evidence="5" id="KW-1185">Reference proteome</keyword>
<dbReference type="AlphaFoldDB" id="A0A0R1VZ15"/>
<dbReference type="eggNOG" id="COG1442">
    <property type="taxonomic scope" value="Bacteria"/>
</dbReference>
<proteinExistence type="predicted"/>
<protein>
    <submittedName>
        <fullName evidence="4">Lipopolysaccharide biosynthesis glycosyltransferase</fullName>
    </submittedName>
</protein>
<gene>
    <name evidence="4" type="ORF">FD16_GL001177</name>
</gene>
<dbReference type="PANTHER" id="PTHR13778">
    <property type="entry name" value="GLYCOSYLTRANSFERASE 8 DOMAIN-CONTAINING PROTEIN"/>
    <property type="match status" value="1"/>
</dbReference>
<evidence type="ECO:0000256" key="1">
    <source>
        <dbReference type="ARBA" id="ARBA00022676"/>
    </source>
</evidence>
<sequence>MNIVYCGDNQMTNGLTISVLSLIKHTRSQLNIFIITSDYQVNNHHYKSIDQYSISKLDQLVKTVNQNSHVIQIDISEIFTRNLPVANLQTIFTPNCMLRLYLDLIPQLPSKLLYLDTDIICHQDFTELYNQDIDGHELLGVLDHYGKWVFHNQLHTFDYINSGMLLLNMTEIKKTDLFQRCREMCTDHKMFMPDQSAINKLSQSKLIVDHRFNEQHKLSNDTVFQHFTTSFRFYPWIHTQTVKPWQIDEVHQTLNIHEYDDIFAEYKKLNV</sequence>
<dbReference type="Proteomes" id="UP000051820">
    <property type="component" value="Unassembled WGS sequence"/>
</dbReference>
<dbReference type="PANTHER" id="PTHR13778:SF47">
    <property type="entry name" value="LIPOPOLYSACCHARIDE 1,3-GALACTOSYLTRANSFERASE"/>
    <property type="match status" value="1"/>
</dbReference>
<evidence type="ECO:0000256" key="2">
    <source>
        <dbReference type="ARBA" id="ARBA00022679"/>
    </source>
</evidence>